<gene>
    <name evidence="1" type="ORF">B2A_05984</name>
</gene>
<protein>
    <submittedName>
        <fullName evidence="1">Uncharacterized protein</fullName>
    </submittedName>
</protein>
<proteinExistence type="predicted"/>
<dbReference type="AlphaFoldDB" id="T1BMH6"/>
<comment type="caution">
    <text evidence="1">The sequence shown here is derived from an EMBL/GenBank/DDBJ whole genome shotgun (WGS) entry which is preliminary data.</text>
</comment>
<dbReference type="EMBL" id="AUZZ01004192">
    <property type="protein sequence ID" value="EQD54524.1"/>
    <property type="molecule type" value="Genomic_DNA"/>
</dbReference>
<reference evidence="1" key="1">
    <citation type="submission" date="2013-08" db="EMBL/GenBank/DDBJ databases">
        <authorList>
            <person name="Mendez C."/>
            <person name="Richter M."/>
            <person name="Ferrer M."/>
            <person name="Sanchez J."/>
        </authorList>
    </citation>
    <scope>NUCLEOTIDE SEQUENCE</scope>
</reference>
<name>T1BMH6_9ZZZZ</name>
<reference evidence="1" key="2">
    <citation type="journal article" date="2014" name="ISME J.">
        <title>Microbial stratification in low pH oxic and suboxic macroscopic growths along an acid mine drainage.</title>
        <authorList>
            <person name="Mendez-Garcia C."/>
            <person name="Mesa V."/>
            <person name="Sprenger R.R."/>
            <person name="Richter M."/>
            <person name="Diez M.S."/>
            <person name="Solano J."/>
            <person name="Bargiela R."/>
            <person name="Golyshina O.V."/>
            <person name="Manteca A."/>
            <person name="Ramos J.L."/>
            <person name="Gallego J.R."/>
            <person name="Llorente I."/>
            <person name="Martins Dos Santos V.A."/>
            <person name="Jensen O.N."/>
            <person name="Pelaez A.I."/>
            <person name="Sanchez J."/>
            <person name="Ferrer M."/>
        </authorList>
    </citation>
    <scope>NUCLEOTIDE SEQUENCE</scope>
</reference>
<sequence>MANGWTPSRRARQSELIRQWQPWEKATGPKSAAGKARCARNAWKGGARGVLRELARVLRAQSQRLNEFRRND</sequence>
<evidence type="ECO:0000313" key="1">
    <source>
        <dbReference type="EMBL" id="EQD54524.1"/>
    </source>
</evidence>
<accession>T1BMH6</accession>
<organism evidence="1">
    <name type="scientific">mine drainage metagenome</name>
    <dbReference type="NCBI Taxonomy" id="410659"/>
    <lineage>
        <taxon>unclassified sequences</taxon>
        <taxon>metagenomes</taxon>
        <taxon>ecological metagenomes</taxon>
    </lineage>
</organism>